<feature type="non-terminal residue" evidence="1">
    <location>
        <position position="61"/>
    </location>
</feature>
<sequence length="61" mass="6847">CAASALSNQAVVEDIKLLRQGMNSLKKTVKELPSLDMNDMFRDTFGRFINKSESRVEELNG</sequence>
<protein>
    <recommendedName>
        <fullName evidence="3">FH2 domain-containing protein</fullName>
    </recommendedName>
</protein>
<dbReference type="EMBL" id="KQ246398">
    <property type="protein sequence ID" value="KNC72867.1"/>
    <property type="molecule type" value="Genomic_DNA"/>
</dbReference>
<feature type="non-terminal residue" evidence="1">
    <location>
        <position position="1"/>
    </location>
</feature>
<accession>A0A0L0F812</accession>
<dbReference type="InterPro" id="IPR042201">
    <property type="entry name" value="FH2_Formin_sf"/>
</dbReference>
<proteinExistence type="predicted"/>
<evidence type="ECO:0000313" key="1">
    <source>
        <dbReference type="EMBL" id="KNC72867.1"/>
    </source>
</evidence>
<dbReference type="GeneID" id="25915077"/>
<dbReference type="Proteomes" id="UP000054560">
    <property type="component" value="Unassembled WGS sequence"/>
</dbReference>
<evidence type="ECO:0008006" key="3">
    <source>
        <dbReference type="Google" id="ProtNLM"/>
    </source>
</evidence>
<dbReference type="Gene3D" id="1.20.58.2220">
    <property type="entry name" value="Formin, FH2 domain"/>
    <property type="match status" value="1"/>
</dbReference>
<dbReference type="RefSeq" id="XP_014146769.1">
    <property type="nucleotide sequence ID" value="XM_014291294.1"/>
</dbReference>
<gene>
    <name evidence="1" type="ORF">SARC_14573</name>
</gene>
<keyword evidence="2" id="KW-1185">Reference proteome</keyword>
<name>A0A0L0F812_9EUKA</name>
<organism evidence="1 2">
    <name type="scientific">Sphaeroforma arctica JP610</name>
    <dbReference type="NCBI Taxonomy" id="667725"/>
    <lineage>
        <taxon>Eukaryota</taxon>
        <taxon>Ichthyosporea</taxon>
        <taxon>Ichthyophonida</taxon>
        <taxon>Sphaeroforma</taxon>
    </lineage>
</organism>
<dbReference type="AlphaFoldDB" id="A0A0L0F812"/>
<evidence type="ECO:0000313" key="2">
    <source>
        <dbReference type="Proteomes" id="UP000054560"/>
    </source>
</evidence>
<reference evidence="1 2" key="1">
    <citation type="submission" date="2011-02" db="EMBL/GenBank/DDBJ databases">
        <title>The Genome Sequence of Sphaeroforma arctica JP610.</title>
        <authorList>
            <consortium name="The Broad Institute Genome Sequencing Platform"/>
            <person name="Russ C."/>
            <person name="Cuomo C."/>
            <person name="Young S.K."/>
            <person name="Zeng Q."/>
            <person name="Gargeya S."/>
            <person name="Alvarado L."/>
            <person name="Berlin A."/>
            <person name="Chapman S.B."/>
            <person name="Chen Z."/>
            <person name="Freedman E."/>
            <person name="Gellesch M."/>
            <person name="Goldberg J."/>
            <person name="Griggs A."/>
            <person name="Gujja S."/>
            <person name="Heilman E."/>
            <person name="Heiman D."/>
            <person name="Howarth C."/>
            <person name="Mehta T."/>
            <person name="Neiman D."/>
            <person name="Pearson M."/>
            <person name="Roberts A."/>
            <person name="Saif S."/>
            <person name="Shea T."/>
            <person name="Shenoy N."/>
            <person name="Sisk P."/>
            <person name="Stolte C."/>
            <person name="Sykes S."/>
            <person name="White J."/>
            <person name="Yandava C."/>
            <person name="Burger G."/>
            <person name="Gray M.W."/>
            <person name="Holland P.W.H."/>
            <person name="King N."/>
            <person name="Lang F.B.F."/>
            <person name="Roger A.J."/>
            <person name="Ruiz-Trillo I."/>
            <person name="Haas B."/>
            <person name="Nusbaum C."/>
            <person name="Birren B."/>
        </authorList>
    </citation>
    <scope>NUCLEOTIDE SEQUENCE [LARGE SCALE GENOMIC DNA]</scope>
    <source>
        <strain evidence="1 2">JP610</strain>
    </source>
</reference>